<organism evidence="2 3">
    <name type="scientific">Perkinsus chesapeaki</name>
    <name type="common">Clam parasite</name>
    <name type="synonym">Perkinsus andrewsi</name>
    <dbReference type="NCBI Taxonomy" id="330153"/>
    <lineage>
        <taxon>Eukaryota</taxon>
        <taxon>Sar</taxon>
        <taxon>Alveolata</taxon>
        <taxon>Perkinsozoa</taxon>
        <taxon>Perkinsea</taxon>
        <taxon>Perkinsida</taxon>
        <taxon>Perkinsidae</taxon>
        <taxon>Perkinsus</taxon>
    </lineage>
</organism>
<proteinExistence type="predicted"/>
<keyword evidence="3" id="KW-1185">Reference proteome</keyword>
<feature type="compositionally biased region" description="Basic residues" evidence="1">
    <location>
        <begin position="95"/>
        <end position="118"/>
    </location>
</feature>
<name>A0A7J6LPZ5_PERCH</name>
<feature type="compositionally biased region" description="Basic residues" evidence="1">
    <location>
        <begin position="75"/>
        <end position="88"/>
    </location>
</feature>
<evidence type="ECO:0000256" key="1">
    <source>
        <dbReference type="SAM" id="MobiDB-lite"/>
    </source>
</evidence>
<dbReference type="AlphaFoldDB" id="A0A7J6LPZ5"/>
<protein>
    <submittedName>
        <fullName evidence="2">Uncharacterized protein</fullName>
    </submittedName>
</protein>
<evidence type="ECO:0000313" key="3">
    <source>
        <dbReference type="Proteomes" id="UP000591131"/>
    </source>
</evidence>
<dbReference type="Proteomes" id="UP000591131">
    <property type="component" value="Unassembled WGS sequence"/>
</dbReference>
<dbReference type="EMBL" id="JAAPAO010000394">
    <property type="protein sequence ID" value="KAF4660981.1"/>
    <property type="molecule type" value="Genomic_DNA"/>
</dbReference>
<feature type="compositionally biased region" description="Low complexity" evidence="1">
    <location>
        <begin position="119"/>
        <end position="134"/>
    </location>
</feature>
<reference evidence="2 3" key="1">
    <citation type="submission" date="2020-04" db="EMBL/GenBank/DDBJ databases">
        <title>Perkinsus chesapeaki whole genome sequence.</title>
        <authorList>
            <person name="Bogema D.R."/>
        </authorList>
    </citation>
    <scope>NUCLEOTIDE SEQUENCE [LARGE SCALE GENOMIC DNA]</scope>
    <source>
        <strain evidence="2">ATCC PRA-425</strain>
    </source>
</reference>
<comment type="caution">
    <text evidence="2">The sequence shown here is derived from an EMBL/GenBank/DDBJ whole genome shotgun (WGS) entry which is preliminary data.</text>
</comment>
<sequence>MAPSKAVKESALDFGFLRLVYSHARQARLERGTNSSADTGTGRLEQVIRDVAEGVRKALRAKRFLKGGAYDRGPRGSRKGSSRVKQKRSGGASVGKKKGNRSPHEGRHHGVRHRRRGRVGSSEACGSGDESSMGSDEDKKRFRRKGERKGARSSSKLDTKSKAGGGRTASAVVEGHQGNGRGSRALGAGRLVTDEANRAYFRRTLDDPGHLKSIVPDGHDDRVAGRLNLHSVDGVSRNEKGVTEHSSMRSSTRKRGRLVARPNARLLCFTLLEEGCLKVRIDSSVSHLVALDNLLRRVEPRVHDFRGLSVVFGHSLESLLATCEERLSWGRDVDVIRDIQLYWLGDAKRYEGLKRRAMIEDRYDLLEQEVEYYRDKSSIVKELEKLDKKRDIARQRGILCPRTSRRRDTMSTKHGQSTASCDLASEASYSRCDAEEGPINHLVRPPWTRPPLCRRSATKQSPRDPLVGYGLLGAPIYDKANGAADVISAVNETRKHSCGLSSLWGNVYRTQNNRTGFCHNLS</sequence>
<dbReference type="OrthoDB" id="449343at2759"/>
<accession>A0A7J6LPZ5</accession>
<feature type="region of interest" description="Disordered" evidence="1">
    <location>
        <begin position="66"/>
        <end position="189"/>
    </location>
</feature>
<gene>
    <name evidence="2" type="ORF">FOL47_006887</name>
</gene>
<evidence type="ECO:0000313" key="2">
    <source>
        <dbReference type="EMBL" id="KAF4660981.1"/>
    </source>
</evidence>